<feature type="domain" description="RNA polymerase sigma-70" evidence="7">
    <location>
        <begin position="777"/>
        <end position="803"/>
    </location>
</feature>
<evidence type="ECO:0000256" key="4">
    <source>
        <dbReference type="ARBA" id="ARBA00023125"/>
    </source>
</evidence>
<dbReference type="Gene3D" id="1.10.10.10">
    <property type="entry name" value="Winged helix-like DNA-binding domain superfamily/Winged helix DNA-binding domain"/>
    <property type="match status" value="2"/>
</dbReference>
<accession>A0AAD3DFE1</accession>
<feature type="compositionally biased region" description="Low complexity" evidence="6">
    <location>
        <begin position="71"/>
        <end position="96"/>
    </location>
</feature>
<dbReference type="PANTHER" id="PTHR30603:SF47">
    <property type="entry name" value="RNA POLYMERASE SIGMA FACTOR SIGD, CHLOROPLASTIC"/>
    <property type="match status" value="1"/>
</dbReference>
<dbReference type="AlphaFoldDB" id="A0AAD3DFE1"/>
<organism evidence="8 9">
    <name type="scientific">Astrephomene gubernaculifera</name>
    <dbReference type="NCBI Taxonomy" id="47775"/>
    <lineage>
        <taxon>Eukaryota</taxon>
        <taxon>Viridiplantae</taxon>
        <taxon>Chlorophyta</taxon>
        <taxon>core chlorophytes</taxon>
        <taxon>Chlorophyceae</taxon>
        <taxon>CS clade</taxon>
        <taxon>Chlamydomonadales</taxon>
        <taxon>Astrephomenaceae</taxon>
        <taxon>Astrephomene</taxon>
    </lineage>
</organism>
<evidence type="ECO:0000256" key="5">
    <source>
        <dbReference type="ARBA" id="ARBA00023163"/>
    </source>
</evidence>
<dbReference type="InterPro" id="IPR007624">
    <property type="entry name" value="RNA_pol_sigma70_r3"/>
</dbReference>
<evidence type="ECO:0000256" key="2">
    <source>
        <dbReference type="ARBA" id="ARBA00023015"/>
    </source>
</evidence>
<feature type="compositionally biased region" description="Low complexity" evidence="6">
    <location>
        <begin position="280"/>
        <end position="304"/>
    </location>
</feature>
<evidence type="ECO:0000256" key="1">
    <source>
        <dbReference type="ARBA" id="ARBA00007788"/>
    </source>
</evidence>
<proteinExistence type="inferred from homology"/>
<feature type="region of interest" description="Disordered" evidence="6">
    <location>
        <begin position="50"/>
        <end position="146"/>
    </location>
</feature>
<dbReference type="InterPro" id="IPR013325">
    <property type="entry name" value="RNA_pol_sigma_r2"/>
</dbReference>
<dbReference type="Gene3D" id="1.10.601.10">
    <property type="entry name" value="RNA Polymerase Primary Sigma Factor"/>
    <property type="match status" value="1"/>
</dbReference>
<keyword evidence="3" id="KW-0731">Sigma factor</keyword>
<evidence type="ECO:0000313" key="9">
    <source>
        <dbReference type="Proteomes" id="UP001054857"/>
    </source>
</evidence>
<dbReference type="Pfam" id="PF04545">
    <property type="entry name" value="Sigma70_r4"/>
    <property type="match status" value="1"/>
</dbReference>
<dbReference type="CDD" id="cd06171">
    <property type="entry name" value="Sigma70_r4"/>
    <property type="match status" value="1"/>
</dbReference>
<feature type="compositionally biased region" description="Low complexity" evidence="6">
    <location>
        <begin position="326"/>
        <end position="346"/>
    </location>
</feature>
<dbReference type="PANTHER" id="PTHR30603">
    <property type="entry name" value="RNA POLYMERASE SIGMA FACTOR RPO"/>
    <property type="match status" value="1"/>
</dbReference>
<protein>
    <recommendedName>
        <fullName evidence="7">RNA polymerase sigma-70 domain-containing protein</fullName>
    </recommendedName>
</protein>
<dbReference type="InterPro" id="IPR013324">
    <property type="entry name" value="RNA_pol_sigma_r3/r4-like"/>
</dbReference>
<gene>
    <name evidence="8" type="ORF">Agub_g1434</name>
</gene>
<evidence type="ECO:0000256" key="6">
    <source>
        <dbReference type="SAM" id="MobiDB-lite"/>
    </source>
</evidence>
<keyword evidence="9" id="KW-1185">Reference proteome</keyword>
<keyword evidence="4" id="KW-0238">DNA-binding</keyword>
<feature type="region of interest" description="Disordered" evidence="6">
    <location>
        <begin position="326"/>
        <end position="358"/>
    </location>
</feature>
<feature type="region of interest" description="Disordered" evidence="6">
    <location>
        <begin position="462"/>
        <end position="510"/>
    </location>
</feature>
<dbReference type="GO" id="GO:0006352">
    <property type="term" value="P:DNA-templated transcription initiation"/>
    <property type="evidence" value="ECO:0007669"/>
    <property type="project" value="InterPro"/>
</dbReference>
<dbReference type="NCBIfam" id="TIGR02937">
    <property type="entry name" value="sigma70-ECF"/>
    <property type="match status" value="1"/>
</dbReference>
<feature type="compositionally biased region" description="Basic residues" evidence="6">
    <location>
        <begin position="56"/>
        <end position="67"/>
    </location>
</feature>
<feature type="compositionally biased region" description="Low complexity" evidence="6">
    <location>
        <begin position="492"/>
        <end position="501"/>
    </location>
</feature>
<dbReference type="InterPro" id="IPR007630">
    <property type="entry name" value="RNA_pol_sigma70_r4"/>
</dbReference>
<dbReference type="Pfam" id="PF04539">
    <property type="entry name" value="Sigma70_r3"/>
    <property type="match status" value="1"/>
</dbReference>
<dbReference type="SUPFAM" id="SSF88659">
    <property type="entry name" value="Sigma3 and sigma4 domains of RNA polymerase sigma factors"/>
    <property type="match status" value="2"/>
</dbReference>
<dbReference type="InterPro" id="IPR007627">
    <property type="entry name" value="RNA_pol_sigma70_r2"/>
</dbReference>
<feature type="compositionally biased region" description="Basic and acidic residues" evidence="6">
    <location>
        <begin position="347"/>
        <end position="357"/>
    </location>
</feature>
<dbReference type="GO" id="GO:0016987">
    <property type="term" value="F:sigma factor activity"/>
    <property type="evidence" value="ECO:0007669"/>
    <property type="project" value="UniProtKB-KW"/>
</dbReference>
<dbReference type="InterPro" id="IPR014284">
    <property type="entry name" value="RNA_pol_sigma-70_dom"/>
</dbReference>
<dbReference type="InterPro" id="IPR036388">
    <property type="entry name" value="WH-like_DNA-bd_sf"/>
</dbReference>
<name>A0AAD3DFE1_9CHLO</name>
<feature type="region of interest" description="Disordered" evidence="6">
    <location>
        <begin position="191"/>
        <end position="226"/>
    </location>
</feature>
<reference evidence="8 9" key="1">
    <citation type="journal article" date="2021" name="Sci. Rep.">
        <title>Genome sequencing of the multicellular alga Astrephomene provides insights into convergent evolution of germ-soma differentiation.</title>
        <authorList>
            <person name="Yamashita S."/>
            <person name="Yamamoto K."/>
            <person name="Matsuzaki R."/>
            <person name="Suzuki S."/>
            <person name="Yamaguchi H."/>
            <person name="Hirooka S."/>
            <person name="Minakuchi Y."/>
            <person name="Miyagishima S."/>
            <person name="Kawachi M."/>
            <person name="Toyoda A."/>
            <person name="Nozaki H."/>
        </authorList>
    </citation>
    <scope>NUCLEOTIDE SEQUENCE [LARGE SCALE GENOMIC DNA]</scope>
    <source>
        <strain evidence="8 9">NIES-4017</strain>
    </source>
</reference>
<comment type="caution">
    <text evidence="8">The sequence shown here is derived from an EMBL/GenBank/DDBJ whole genome shotgun (WGS) entry which is preliminary data.</text>
</comment>
<evidence type="ECO:0000256" key="3">
    <source>
        <dbReference type="ARBA" id="ARBA00023082"/>
    </source>
</evidence>
<feature type="region of interest" description="Disordered" evidence="6">
    <location>
        <begin position="254"/>
        <end position="305"/>
    </location>
</feature>
<dbReference type="SUPFAM" id="SSF88946">
    <property type="entry name" value="Sigma2 domain of RNA polymerase sigma factors"/>
    <property type="match status" value="1"/>
</dbReference>
<dbReference type="GO" id="GO:0003677">
    <property type="term" value="F:DNA binding"/>
    <property type="evidence" value="ECO:0007669"/>
    <property type="project" value="UniProtKB-KW"/>
</dbReference>
<feature type="compositionally biased region" description="Low complexity" evidence="6">
    <location>
        <begin position="217"/>
        <end position="226"/>
    </location>
</feature>
<feature type="compositionally biased region" description="Low complexity" evidence="6">
    <location>
        <begin position="425"/>
        <end position="442"/>
    </location>
</feature>
<feature type="compositionally biased region" description="Low complexity" evidence="6">
    <location>
        <begin position="109"/>
        <end position="146"/>
    </location>
</feature>
<dbReference type="PRINTS" id="PR00046">
    <property type="entry name" value="SIGMA70FCT"/>
</dbReference>
<keyword evidence="5" id="KW-0804">Transcription</keyword>
<feature type="compositionally biased region" description="Low complexity" evidence="6">
    <location>
        <begin position="254"/>
        <end position="272"/>
    </location>
</feature>
<evidence type="ECO:0000259" key="7">
    <source>
        <dbReference type="PROSITE" id="PS00716"/>
    </source>
</evidence>
<feature type="region of interest" description="Disordered" evidence="6">
    <location>
        <begin position="418"/>
        <end position="442"/>
    </location>
</feature>
<sequence length="841" mass="90319">MNFHEYTQATQMLNRLKGQASDLEVLLDQLNALEASLDDNLLAPPPLDEAAERAARQAKRAAKRAERKAKATTAAVSGSAAAAAAPPSTSSTLLPAAPEPSVKPRLQPTSSRTISTSSSASSSLSTSLPSSASNSSSGSSNSSSAAADVMQLEELFKLTYDEEPPALPAPKSPTSPMATLPTILKPAAAAATGSSSLLRPRKAVRKPSAAPPPPPDAAAAPPATTEAAATTLAPTQMDSLSLDDLEMLLPPLQTQQQQTAPLQPESEQQQQQQRKRPSRPEAQVQAVLAPPQPAATPTRQAPAAGRQLLRDDTHTDTDTHALQQQQQLLPQQQQRSHQSGQQQQQRQPEEQRERQQEEAAALGMLESLVSADQEEDAYEDVHAAGPSDEDLRQLEFDLQLADDSWAGGSTLLEAAAMAPRGARQLSQPSSSASSSSASPASAPLLPAGPSLLSLVPASAAPGRSAKVRQARRSARYSHSSAGAQGGSGAAGGAEAAGAGRSSRSKDSTTQFLTSSTSVDFLDVEAEREVIEVCRDYLFLEKVKRQCRKTLHRKPTQEEIAAAVGMDARSYLHRYDAGLRAKEVLLKSNYRLVMTVCRKHLRPGMQLQDLVSEGVRGLLRGVEMFDVSKGFRFGTYAHWWIRQAITRSMAVTGRAVRLPVHMIEQLSKVRTVSARLAAELLREPTAAEISAELGLPVPRIQLLLEAARAASSMDTAINGDESGGTFKDTVQDDRRAADEEFGADSLRGDMEALLGGIPEREARVLRLRFGLDDGKEWTLEEVGDVLGVTRERIRQLEAKALRRLKVASIDECGKLREYSENLRQLEEHEVTARTSSGTRKSK</sequence>
<keyword evidence="2" id="KW-0805">Transcription regulation</keyword>
<feature type="compositionally biased region" description="Basic residues" evidence="6">
    <location>
        <begin position="465"/>
        <end position="475"/>
    </location>
</feature>
<dbReference type="EMBL" id="BMAR01000001">
    <property type="protein sequence ID" value="GFR40814.1"/>
    <property type="molecule type" value="Genomic_DNA"/>
</dbReference>
<dbReference type="InterPro" id="IPR050239">
    <property type="entry name" value="Sigma-70_RNA_pol_init_factors"/>
</dbReference>
<comment type="similarity">
    <text evidence="1">Belongs to the sigma-70 factor family.</text>
</comment>
<dbReference type="PROSITE" id="PS00716">
    <property type="entry name" value="SIGMA70_2"/>
    <property type="match status" value="1"/>
</dbReference>
<dbReference type="Pfam" id="PF04542">
    <property type="entry name" value="Sigma70_r2"/>
    <property type="match status" value="1"/>
</dbReference>
<dbReference type="InterPro" id="IPR000943">
    <property type="entry name" value="RNA_pol_sigma70"/>
</dbReference>
<dbReference type="Proteomes" id="UP001054857">
    <property type="component" value="Unassembled WGS sequence"/>
</dbReference>
<evidence type="ECO:0000313" key="8">
    <source>
        <dbReference type="EMBL" id="GFR40814.1"/>
    </source>
</evidence>